<dbReference type="InterPro" id="IPR036291">
    <property type="entry name" value="NAD(P)-bd_dom_sf"/>
</dbReference>
<evidence type="ECO:0000256" key="4">
    <source>
        <dbReference type="RuleBase" id="RU003719"/>
    </source>
</evidence>
<organism evidence="7 8">
    <name type="scientific">Pseudoruegeria aquimaris</name>
    <dbReference type="NCBI Taxonomy" id="393663"/>
    <lineage>
        <taxon>Bacteria</taxon>
        <taxon>Pseudomonadati</taxon>
        <taxon>Pseudomonadota</taxon>
        <taxon>Alphaproteobacteria</taxon>
        <taxon>Rhodobacterales</taxon>
        <taxon>Roseobacteraceae</taxon>
        <taxon>Pseudoruegeria</taxon>
    </lineage>
</organism>
<protein>
    <submittedName>
        <fullName evidence="7">Glycerate dehydrogenase</fullName>
        <ecNumber evidence="7">1.1.1.29</ecNumber>
    </submittedName>
</protein>
<dbReference type="Proteomes" id="UP000193409">
    <property type="component" value="Unassembled WGS sequence"/>
</dbReference>
<proteinExistence type="inferred from homology"/>
<gene>
    <name evidence="7" type="primary">hprA</name>
    <name evidence="7" type="ORF">PSA7680_01198</name>
</gene>
<evidence type="ECO:0000313" key="7">
    <source>
        <dbReference type="EMBL" id="SLN26964.1"/>
    </source>
</evidence>
<dbReference type="InterPro" id="IPR050857">
    <property type="entry name" value="D-2-hydroxyacid_DH"/>
</dbReference>
<feature type="domain" description="D-isomer specific 2-hydroxyacid dehydrogenase NAD-binding" evidence="6">
    <location>
        <begin position="116"/>
        <end position="293"/>
    </location>
</feature>
<dbReference type="AlphaFoldDB" id="A0A1Y5S0Q8"/>
<evidence type="ECO:0000256" key="3">
    <source>
        <dbReference type="ARBA" id="ARBA00023027"/>
    </source>
</evidence>
<dbReference type="GO" id="GO:0051287">
    <property type="term" value="F:NAD binding"/>
    <property type="evidence" value="ECO:0007669"/>
    <property type="project" value="InterPro"/>
</dbReference>
<sequence>MQKPTIVLDAYWRQVSELFSEADFARLHTAFDVVWGQDAPIPQEVLDGALPDAVALISADPRVSRDTLEAAPGLKAVVEVSGAFPASIDYAACAKRGVEVLSCSPGFRESVAEMAVAMALAGARGLVTEHELFRNGRESWLADHPERDFSLFDCPVGFVGFGAIAQETLRLLRPFRPVVRAYDPFLDDDAAAAKGVILTSLEEVLSQSRCIFVMAAPTVENKGMIGAQQLSKMPNGSLLVLASRAHLVDFDALLRDTTFGRIRAAIDVFPQEPVDRKSQMRFNPNLILSPHRAAAVKGGRHLIGKMIVDDLLEITAGRAPTQLLRAADRDVELLAGVSDAAPVAEMAAKR</sequence>
<dbReference type="RefSeq" id="WP_085867750.1">
    <property type="nucleotide sequence ID" value="NZ_FWFQ01000006.1"/>
</dbReference>
<evidence type="ECO:0000313" key="8">
    <source>
        <dbReference type="Proteomes" id="UP000193409"/>
    </source>
</evidence>
<dbReference type="InterPro" id="IPR006139">
    <property type="entry name" value="D-isomer_2_OHA_DH_cat_dom"/>
</dbReference>
<dbReference type="Gene3D" id="3.40.50.720">
    <property type="entry name" value="NAD(P)-binding Rossmann-like Domain"/>
    <property type="match status" value="2"/>
</dbReference>
<keyword evidence="8" id="KW-1185">Reference proteome</keyword>
<evidence type="ECO:0000259" key="6">
    <source>
        <dbReference type="Pfam" id="PF02826"/>
    </source>
</evidence>
<dbReference type="SUPFAM" id="SSF52283">
    <property type="entry name" value="Formate/glycerate dehydrogenase catalytic domain-like"/>
    <property type="match status" value="1"/>
</dbReference>
<dbReference type="Pfam" id="PF00389">
    <property type="entry name" value="2-Hacid_dh"/>
    <property type="match status" value="1"/>
</dbReference>
<dbReference type="InterPro" id="IPR006140">
    <property type="entry name" value="D-isomer_DH_NAD-bd"/>
</dbReference>
<comment type="similarity">
    <text evidence="1 4">Belongs to the D-isomer specific 2-hydroxyacid dehydrogenase family.</text>
</comment>
<keyword evidence="2 4" id="KW-0560">Oxidoreductase</keyword>
<dbReference type="PANTHER" id="PTHR42789">
    <property type="entry name" value="D-ISOMER SPECIFIC 2-HYDROXYACID DEHYDROGENASE FAMILY PROTEIN (AFU_ORTHOLOGUE AFUA_6G10090)"/>
    <property type="match status" value="1"/>
</dbReference>
<keyword evidence="3" id="KW-0520">NAD</keyword>
<reference evidence="7 8" key="1">
    <citation type="submission" date="2017-03" db="EMBL/GenBank/DDBJ databases">
        <authorList>
            <person name="Afonso C.L."/>
            <person name="Miller P.J."/>
            <person name="Scott M.A."/>
            <person name="Spackman E."/>
            <person name="Goraichik I."/>
            <person name="Dimitrov K.M."/>
            <person name="Suarez D.L."/>
            <person name="Swayne D.E."/>
        </authorList>
    </citation>
    <scope>NUCLEOTIDE SEQUENCE [LARGE SCALE GENOMIC DNA]</scope>
    <source>
        <strain evidence="7 8">CECT 7680</strain>
    </source>
</reference>
<accession>A0A1Y5S0Q8</accession>
<dbReference type="SUPFAM" id="SSF51735">
    <property type="entry name" value="NAD(P)-binding Rossmann-fold domains"/>
    <property type="match status" value="1"/>
</dbReference>
<evidence type="ECO:0000259" key="5">
    <source>
        <dbReference type="Pfam" id="PF00389"/>
    </source>
</evidence>
<feature type="domain" description="D-isomer specific 2-hydroxyacid dehydrogenase catalytic" evidence="5">
    <location>
        <begin position="32"/>
        <end position="321"/>
    </location>
</feature>
<dbReference type="GO" id="GO:0008465">
    <property type="term" value="F:hydroxypyruvate reductase (NADH) activity"/>
    <property type="evidence" value="ECO:0007669"/>
    <property type="project" value="UniProtKB-EC"/>
</dbReference>
<evidence type="ECO:0000256" key="1">
    <source>
        <dbReference type="ARBA" id="ARBA00005854"/>
    </source>
</evidence>
<dbReference type="Pfam" id="PF02826">
    <property type="entry name" value="2-Hacid_dh_C"/>
    <property type="match status" value="1"/>
</dbReference>
<evidence type="ECO:0000256" key="2">
    <source>
        <dbReference type="ARBA" id="ARBA00023002"/>
    </source>
</evidence>
<name>A0A1Y5S0Q8_9RHOB</name>
<dbReference type="EC" id="1.1.1.29" evidence="7"/>
<dbReference type="PANTHER" id="PTHR42789:SF1">
    <property type="entry name" value="D-ISOMER SPECIFIC 2-HYDROXYACID DEHYDROGENASE FAMILY PROTEIN (AFU_ORTHOLOGUE AFUA_6G10090)"/>
    <property type="match status" value="1"/>
</dbReference>
<dbReference type="OrthoDB" id="9793626at2"/>
<dbReference type="EMBL" id="FWFQ01000006">
    <property type="protein sequence ID" value="SLN26964.1"/>
    <property type="molecule type" value="Genomic_DNA"/>
</dbReference>